<proteinExistence type="predicted"/>
<sequence length="280" mass="30380">MIALKIRQKMHHEQPSIPRRVPIPIRCHSLYPTFNLIPLRGGAMGGHIIKSHHAGSSSCAHVGHGVSGIRFLMADERVIGVGLGGGVTKRTKRSSRVGGCATVARWLARGGRRSSGSSGIGTSGRMSELRLRCGGLLRWSTESLRMRIRPLGASEDEPTVRVSVRVSAGLPVILDVRPRRVGCTFGRDASSNIEGTYPSARRASNRDFRLFSGGGAALGGTYEELDVDESADSMDFVCGKGVRGKWTSTTTMSAFGALQRERRVENVFFMRLGVEKDMEQ</sequence>
<protein>
    <submittedName>
        <fullName evidence="1">Uncharacterized protein</fullName>
    </submittedName>
</protein>
<name>A0AAD7E150_MYCRO</name>
<organism evidence="1 2">
    <name type="scientific">Mycena rosella</name>
    <name type="common">Pink bonnet</name>
    <name type="synonym">Agaricus rosellus</name>
    <dbReference type="NCBI Taxonomy" id="1033263"/>
    <lineage>
        <taxon>Eukaryota</taxon>
        <taxon>Fungi</taxon>
        <taxon>Dikarya</taxon>
        <taxon>Basidiomycota</taxon>
        <taxon>Agaricomycotina</taxon>
        <taxon>Agaricomycetes</taxon>
        <taxon>Agaricomycetidae</taxon>
        <taxon>Agaricales</taxon>
        <taxon>Marasmiineae</taxon>
        <taxon>Mycenaceae</taxon>
        <taxon>Mycena</taxon>
    </lineage>
</organism>
<comment type="caution">
    <text evidence="1">The sequence shown here is derived from an EMBL/GenBank/DDBJ whole genome shotgun (WGS) entry which is preliminary data.</text>
</comment>
<evidence type="ECO:0000313" key="2">
    <source>
        <dbReference type="Proteomes" id="UP001221757"/>
    </source>
</evidence>
<dbReference type="EMBL" id="JARKIE010000014">
    <property type="protein sequence ID" value="KAJ7702713.1"/>
    <property type="molecule type" value="Genomic_DNA"/>
</dbReference>
<reference evidence="1" key="1">
    <citation type="submission" date="2023-03" db="EMBL/GenBank/DDBJ databases">
        <title>Massive genome expansion in bonnet fungi (Mycena s.s.) driven by repeated elements and novel gene families across ecological guilds.</title>
        <authorList>
            <consortium name="Lawrence Berkeley National Laboratory"/>
            <person name="Harder C.B."/>
            <person name="Miyauchi S."/>
            <person name="Viragh M."/>
            <person name="Kuo A."/>
            <person name="Thoen E."/>
            <person name="Andreopoulos B."/>
            <person name="Lu D."/>
            <person name="Skrede I."/>
            <person name="Drula E."/>
            <person name="Henrissat B."/>
            <person name="Morin E."/>
            <person name="Kohler A."/>
            <person name="Barry K."/>
            <person name="LaButti K."/>
            <person name="Morin E."/>
            <person name="Salamov A."/>
            <person name="Lipzen A."/>
            <person name="Mereny Z."/>
            <person name="Hegedus B."/>
            <person name="Baldrian P."/>
            <person name="Stursova M."/>
            <person name="Weitz H."/>
            <person name="Taylor A."/>
            <person name="Grigoriev I.V."/>
            <person name="Nagy L.G."/>
            <person name="Martin F."/>
            <person name="Kauserud H."/>
        </authorList>
    </citation>
    <scope>NUCLEOTIDE SEQUENCE</scope>
    <source>
        <strain evidence="1">CBHHK067</strain>
    </source>
</reference>
<dbReference type="AlphaFoldDB" id="A0AAD7E150"/>
<accession>A0AAD7E150</accession>
<dbReference type="Proteomes" id="UP001221757">
    <property type="component" value="Unassembled WGS sequence"/>
</dbReference>
<evidence type="ECO:0000313" key="1">
    <source>
        <dbReference type="EMBL" id="KAJ7702713.1"/>
    </source>
</evidence>
<gene>
    <name evidence="1" type="ORF">B0H17DRAFT_1127653</name>
</gene>
<keyword evidence="2" id="KW-1185">Reference proteome</keyword>